<dbReference type="Pfam" id="PF00581">
    <property type="entry name" value="Rhodanese"/>
    <property type="match status" value="1"/>
</dbReference>
<dbReference type="InterPro" id="IPR052367">
    <property type="entry name" value="Thiosulfate_ST/Rhodanese-like"/>
</dbReference>
<accession>A0A369XHJ7</accession>
<proteinExistence type="predicted"/>
<dbReference type="SUPFAM" id="SSF52821">
    <property type="entry name" value="Rhodanese/Cell cycle control phosphatase"/>
    <property type="match status" value="1"/>
</dbReference>
<name>A0A369XHJ7_9PROT</name>
<evidence type="ECO:0000259" key="1">
    <source>
        <dbReference type="PROSITE" id="PS50206"/>
    </source>
</evidence>
<comment type="caution">
    <text evidence="2">The sequence shown here is derived from an EMBL/GenBank/DDBJ whole genome shotgun (WGS) entry which is preliminary data.</text>
</comment>
<dbReference type="PROSITE" id="PS50206">
    <property type="entry name" value="RHODANESE_3"/>
    <property type="match status" value="1"/>
</dbReference>
<sequence length="150" mass="16098">MLHTLAAVLSFLLLALPLPLRAEVIDIDNAELLRLRAAGVPIIDIRTPGEWQESGVVEGSQLITYVDERGVVDAPAWLAKVQGVAKPDQPVIVICRSGNRTRAASQLLSQQAGYATVYNVKDGMRAWVQEGRPVTPLASSVAQCPAGTRC</sequence>
<dbReference type="Gene3D" id="3.40.250.10">
    <property type="entry name" value="Rhodanese-like domain"/>
    <property type="match status" value="1"/>
</dbReference>
<dbReference type="SMART" id="SM00450">
    <property type="entry name" value="RHOD"/>
    <property type="match status" value="1"/>
</dbReference>
<organism evidence="2 3">
    <name type="scientific">Candidatus Accumulibacter meliphilus</name>
    <dbReference type="NCBI Taxonomy" id="2211374"/>
    <lineage>
        <taxon>Bacteria</taxon>
        <taxon>Pseudomonadati</taxon>
        <taxon>Pseudomonadota</taxon>
        <taxon>Betaproteobacteria</taxon>
        <taxon>Candidatus Accumulibacter</taxon>
    </lineage>
</organism>
<dbReference type="Proteomes" id="UP000253831">
    <property type="component" value="Unassembled WGS sequence"/>
</dbReference>
<protein>
    <submittedName>
        <fullName evidence="2">Rhodanese-like domain-containing protein</fullName>
    </submittedName>
</protein>
<dbReference type="PANTHER" id="PTHR45431:SF3">
    <property type="entry name" value="RHODANESE-LIKE DOMAIN-CONTAINING PROTEIN 15, CHLOROPLASTIC"/>
    <property type="match status" value="1"/>
</dbReference>
<feature type="domain" description="Rhodanese" evidence="1">
    <location>
        <begin position="36"/>
        <end position="136"/>
    </location>
</feature>
<dbReference type="InterPro" id="IPR036873">
    <property type="entry name" value="Rhodanese-like_dom_sf"/>
</dbReference>
<dbReference type="PANTHER" id="PTHR45431">
    <property type="entry name" value="RHODANESE-LIKE DOMAIN-CONTAINING PROTEIN 15, CHLOROPLASTIC"/>
    <property type="match status" value="1"/>
</dbReference>
<reference evidence="2 3" key="1">
    <citation type="submission" date="2018-05" db="EMBL/GenBank/DDBJ databases">
        <title>Integrated omic analyses show evidence that a Ca. Accumulibacter phosphatis strain performs denitrification under micro-aerobic conditions.</title>
        <authorList>
            <person name="Camejo P.Y."/>
            <person name="Katherine M.D."/>
            <person name="Daniel N.R."/>
        </authorList>
    </citation>
    <scope>NUCLEOTIDE SEQUENCE [LARGE SCALE GENOMIC DNA]</scope>
    <source>
        <strain evidence="2">UW-LDO-IC</strain>
    </source>
</reference>
<dbReference type="AlphaFoldDB" id="A0A369XHJ7"/>
<gene>
    <name evidence="2" type="ORF">DVS81_19975</name>
</gene>
<dbReference type="EMBL" id="QPGA01000081">
    <property type="protein sequence ID" value="RDE48830.1"/>
    <property type="molecule type" value="Genomic_DNA"/>
</dbReference>
<evidence type="ECO:0000313" key="2">
    <source>
        <dbReference type="EMBL" id="RDE48830.1"/>
    </source>
</evidence>
<evidence type="ECO:0000313" key="3">
    <source>
        <dbReference type="Proteomes" id="UP000253831"/>
    </source>
</evidence>
<dbReference type="InterPro" id="IPR001763">
    <property type="entry name" value="Rhodanese-like_dom"/>
</dbReference>
<dbReference type="CDD" id="cd00158">
    <property type="entry name" value="RHOD"/>
    <property type="match status" value="1"/>
</dbReference>